<gene>
    <name evidence="4" type="ORF">PMEA_00027635</name>
</gene>
<dbReference type="PROSITE" id="PS50181">
    <property type="entry name" value="FBOX"/>
    <property type="match status" value="1"/>
</dbReference>
<protein>
    <recommendedName>
        <fullName evidence="3">F-box domain-containing protein</fullName>
    </recommendedName>
</protein>
<dbReference type="Pfam" id="PF25372">
    <property type="entry name" value="DUF7885"/>
    <property type="match status" value="1"/>
</dbReference>
<evidence type="ECO:0000256" key="1">
    <source>
        <dbReference type="ARBA" id="ARBA00022786"/>
    </source>
</evidence>
<dbReference type="AlphaFoldDB" id="A0AAU9XQL6"/>
<feature type="signal peptide" evidence="2">
    <location>
        <begin position="1"/>
        <end position="16"/>
    </location>
</feature>
<accession>A0AAU9XQL6</accession>
<keyword evidence="2" id="KW-0732">Signal</keyword>
<reference evidence="4 5" key="1">
    <citation type="submission" date="2022-05" db="EMBL/GenBank/DDBJ databases">
        <authorList>
            <consortium name="Genoscope - CEA"/>
            <person name="William W."/>
        </authorList>
    </citation>
    <scope>NUCLEOTIDE SEQUENCE [LARGE SCALE GENOMIC DNA]</scope>
</reference>
<name>A0AAU9XQL6_9CNID</name>
<keyword evidence="1" id="KW-0833">Ubl conjugation pathway</keyword>
<evidence type="ECO:0000313" key="4">
    <source>
        <dbReference type="EMBL" id="CAH3154624.1"/>
    </source>
</evidence>
<feature type="chain" id="PRO_5043684344" description="F-box domain-containing protein" evidence="2">
    <location>
        <begin position="17"/>
        <end position="341"/>
    </location>
</feature>
<dbReference type="Pfam" id="PF12937">
    <property type="entry name" value="F-box-like"/>
    <property type="match status" value="1"/>
</dbReference>
<keyword evidence="5" id="KW-1185">Reference proteome</keyword>
<dbReference type="SUPFAM" id="SSF81383">
    <property type="entry name" value="F-box domain"/>
    <property type="match status" value="1"/>
</dbReference>
<dbReference type="Gene3D" id="3.80.10.10">
    <property type="entry name" value="Ribonuclease Inhibitor"/>
    <property type="match status" value="1"/>
</dbReference>
<dbReference type="SMART" id="SM00367">
    <property type="entry name" value="LRR_CC"/>
    <property type="match status" value="6"/>
</dbReference>
<dbReference type="PANTHER" id="PTHR13318">
    <property type="entry name" value="PARTNER OF PAIRED, ISOFORM B-RELATED"/>
    <property type="match status" value="1"/>
</dbReference>
<dbReference type="GO" id="GO:0019005">
    <property type="term" value="C:SCF ubiquitin ligase complex"/>
    <property type="evidence" value="ECO:0007669"/>
    <property type="project" value="TreeGrafter"/>
</dbReference>
<evidence type="ECO:0000256" key="2">
    <source>
        <dbReference type="SAM" id="SignalP"/>
    </source>
</evidence>
<organism evidence="4 5">
    <name type="scientific">Pocillopora meandrina</name>
    <dbReference type="NCBI Taxonomy" id="46732"/>
    <lineage>
        <taxon>Eukaryota</taxon>
        <taxon>Metazoa</taxon>
        <taxon>Cnidaria</taxon>
        <taxon>Anthozoa</taxon>
        <taxon>Hexacorallia</taxon>
        <taxon>Scleractinia</taxon>
        <taxon>Astrocoeniina</taxon>
        <taxon>Pocilloporidae</taxon>
        <taxon>Pocillopora</taxon>
    </lineage>
</organism>
<dbReference type="InterPro" id="IPR032675">
    <property type="entry name" value="LRR_dom_sf"/>
</dbReference>
<dbReference type="InterPro" id="IPR001810">
    <property type="entry name" value="F-box_dom"/>
</dbReference>
<dbReference type="InterPro" id="IPR057207">
    <property type="entry name" value="FBXL15_LRR"/>
</dbReference>
<comment type="caution">
    <text evidence="4">The sequence shown here is derived from an EMBL/GenBank/DDBJ whole genome shotgun (WGS) entry which is preliminary data.</text>
</comment>
<feature type="non-terminal residue" evidence="4">
    <location>
        <position position="1"/>
    </location>
</feature>
<dbReference type="Proteomes" id="UP001159428">
    <property type="component" value="Unassembled WGS sequence"/>
</dbReference>
<evidence type="ECO:0000259" key="3">
    <source>
        <dbReference type="PROSITE" id="PS50181"/>
    </source>
</evidence>
<feature type="domain" description="F-box" evidence="3">
    <location>
        <begin position="46"/>
        <end position="86"/>
    </location>
</feature>
<dbReference type="SMART" id="SM00256">
    <property type="entry name" value="FBOX"/>
    <property type="match status" value="1"/>
</dbReference>
<dbReference type="GO" id="GO:0031146">
    <property type="term" value="P:SCF-dependent proteasomal ubiquitin-dependent protein catabolic process"/>
    <property type="evidence" value="ECO:0007669"/>
    <property type="project" value="TreeGrafter"/>
</dbReference>
<dbReference type="InterPro" id="IPR036047">
    <property type="entry name" value="F-box-like_dom_sf"/>
</dbReference>
<dbReference type="InterPro" id="IPR006553">
    <property type="entry name" value="Leu-rich_rpt_Cys-con_subtyp"/>
</dbReference>
<proteinExistence type="predicted"/>
<evidence type="ECO:0000313" key="5">
    <source>
        <dbReference type="Proteomes" id="UP001159428"/>
    </source>
</evidence>
<sequence length="341" mass="38562">KLIFFCLYLLLSRLKPQETVFLSRRSRRVSDHLEDERDSSEPQWLFPDNIWLCIFSYLSLQERTQASYVCQRWNNLCKDSLFWREVDFKFCGAAQPITNETVKAVTSYSTGIQSIDLSGDHCKPITDEAIGHVARSCPRLQRLNIAGRTKVSNRGLTVIARNCPLLKELDVEKCQEISNNGIKSIASRCRELKSLSVARCHKITDKGICFVAQECNNLQRLSIAGCSRITDKSLTTLGKHCDLLRDINLKDIQSITSYGIERLVSGNPNLTHVHLGIVQDTKITLATLQIIVKHCEKLEFLSFQHFHRAGVVTGGVRKVNKKKLGAFINNLNACVVSNNNR</sequence>
<dbReference type="EMBL" id="CALNXJ010000056">
    <property type="protein sequence ID" value="CAH3154624.1"/>
    <property type="molecule type" value="Genomic_DNA"/>
</dbReference>
<dbReference type="SUPFAM" id="SSF52047">
    <property type="entry name" value="RNI-like"/>
    <property type="match status" value="1"/>
</dbReference>